<feature type="domain" description="Helix-turn-helix" evidence="1">
    <location>
        <begin position="12"/>
        <end position="59"/>
    </location>
</feature>
<evidence type="ECO:0000313" key="3">
    <source>
        <dbReference type="Proteomes" id="UP000063699"/>
    </source>
</evidence>
<dbReference type="InterPro" id="IPR010093">
    <property type="entry name" value="SinI_DNA-bd"/>
</dbReference>
<keyword evidence="3" id="KW-1185">Reference proteome</keyword>
<evidence type="ECO:0000259" key="1">
    <source>
        <dbReference type="Pfam" id="PF12728"/>
    </source>
</evidence>
<organism evidence="2 3">
    <name type="scientific">Kibdelosporangium phytohabitans</name>
    <dbReference type="NCBI Taxonomy" id="860235"/>
    <lineage>
        <taxon>Bacteria</taxon>
        <taxon>Bacillati</taxon>
        <taxon>Actinomycetota</taxon>
        <taxon>Actinomycetes</taxon>
        <taxon>Pseudonocardiales</taxon>
        <taxon>Pseudonocardiaceae</taxon>
        <taxon>Kibdelosporangium</taxon>
    </lineage>
</organism>
<dbReference type="EMBL" id="CP012752">
    <property type="protein sequence ID" value="ALG05842.1"/>
    <property type="molecule type" value="Genomic_DNA"/>
</dbReference>
<protein>
    <recommendedName>
        <fullName evidence="1">Helix-turn-helix domain-containing protein</fullName>
    </recommendedName>
</protein>
<accession>A0A0N9HVL4</accession>
<dbReference type="GO" id="GO:0003677">
    <property type="term" value="F:DNA binding"/>
    <property type="evidence" value="ECO:0007669"/>
    <property type="project" value="InterPro"/>
</dbReference>
<dbReference type="STRING" id="860235.AOZ06_01935"/>
<dbReference type="NCBIfam" id="TIGR01764">
    <property type="entry name" value="excise"/>
    <property type="match status" value="1"/>
</dbReference>
<reference evidence="2 3" key="1">
    <citation type="submission" date="2015-07" db="EMBL/GenBank/DDBJ databases">
        <title>Genome sequencing of Kibdelosporangium phytohabitans.</title>
        <authorList>
            <person name="Qin S."/>
            <person name="Xing K."/>
        </authorList>
    </citation>
    <scope>NUCLEOTIDE SEQUENCE [LARGE SCALE GENOMIC DNA]</scope>
    <source>
        <strain evidence="2 3">KLBMP1111</strain>
    </source>
</reference>
<sequence>MNEGAQDMERQLYRVEEAAKMLNIGRTRVFGLIRSGELESVKIGASRRVPAKAIQKYLDGLIGEAA</sequence>
<name>A0A0N9HVL4_9PSEU</name>
<dbReference type="KEGG" id="kphy:AOZ06_01935"/>
<evidence type="ECO:0000313" key="2">
    <source>
        <dbReference type="EMBL" id="ALG05842.1"/>
    </source>
</evidence>
<dbReference type="Proteomes" id="UP000063699">
    <property type="component" value="Chromosome"/>
</dbReference>
<proteinExistence type="predicted"/>
<gene>
    <name evidence="2" type="ORF">AOZ06_01935</name>
</gene>
<dbReference type="AlphaFoldDB" id="A0A0N9HVL4"/>
<dbReference type="Pfam" id="PF12728">
    <property type="entry name" value="HTH_17"/>
    <property type="match status" value="1"/>
</dbReference>
<dbReference type="InterPro" id="IPR041657">
    <property type="entry name" value="HTH_17"/>
</dbReference>